<evidence type="ECO:0000256" key="4">
    <source>
        <dbReference type="RuleBase" id="RU003719"/>
    </source>
</evidence>
<evidence type="ECO:0000256" key="3">
    <source>
        <dbReference type="ARBA" id="ARBA00023027"/>
    </source>
</evidence>
<dbReference type="EC" id="1.1.1.79" evidence="7"/>
<evidence type="ECO:0000256" key="1">
    <source>
        <dbReference type="ARBA" id="ARBA00005854"/>
    </source>
</evidence>
<keyword evidence="3" id="KW-0520">NAD</keyword>
<sequence length="354" mass="38241">MSGGGAVWALRHNPGMTGARAARGDRTPRVAILDDYAGVALRLADWAPVMSRSEVSVFDRHLTEDQAADALRAFDVVCTLRERMAFPRTLLERLPNLKLITIVGRSLPNLDMGAATARGVLVVHTDFTHPRLRALVDATPELAWGLMIATVRNLAEEHRRMRDGSWQSTVGATLSGKTLGLVGLGRVGSRMAAYANVFGMQAIAWSQNLSEQTAADVGVRRVDKAALFAESDVVSLHVVLSERTRGLVGAHELALMKPHAYLINTSRGPIVDEAAMIAALESGRIAGAGLDVYDIEPLPPDHPLRRLPTVTLSPHLGYVTREMLGAFYADTIEAVVAWLDGTPVRIANPEALRS</sequence>
<evidence type="ECO:0000259" key="5">
    <source>
        <dbReference type="Pfam" id="PF00389"/>
    </source>
</evidence>
<dbReference type="SUPFAM" id="SSF51735">
    <property type="entry name" value="NAD(P)-binding Rossmann-fold domains"/>
    <property type="match status" value="1"/>
</dbReference>
<dbReference type="KEGG" id="mbai:MB901379_04711"/>
<dbReference type="SUPFAM" id="SSF52283">
    <property type="entry name" value="Formate/glycerate dehydrogenase catalytic domain-like"/>
    <property type="match status" value="1"/>
</dbReference>
<name>A0A3S4D008_9MYCO</name>
<dbReference type="GO" id="GO:0051287">
    <property type="term" value="F:NAD binding"/>
    <property type="evidence" value="ECO:0007669"/>
    <property type="project" value="InterPro"/>
</dbReference>
<dbReference type="InterPro" id="IPR006140">
    <property type="entry name" value="D-isomer_DH_NAD-bd"/>
</dbReference>
<keyword evidence="8" id="KW-1185">Reference proteome</keyword>
<evidence type="ECO:0000256" key="2">
    <source>
        <dbReference type="ARBA" id="ARBA00023002"/>
    </source>
</evidence>
<dbReference type="Proteomes" id="UP000269998">
    <property type="component" value="Chromosome"/>
</dbReference>
<dbReference type="GO" id="GO:0030267">
    <property type="term" value="F:glyoxylate reductase (NADPH) activity"/>
    <property type="evidence" value="ECO:0007669"/>
    <property type="project" value="UniProtKB-EC"/>
</dbReference>
<dbReference type="AlphaFoldDB" id="A0A3S4D008"/>
<dbReference type="Gene3D" id="3.40.50.720">
    <property type="entry name" value="NAD(P)-binding Rossmann-like Domain"/>
    <property type="match status" value="2"/>
</dbReference>
<dbReference type="Pfam" id="PF02826">
    <property type="entry name" value="2-Hacid_dh_C"/>
    <property type="match status" value="1"/>
</dbReference>
<dbReference type="FunFam" id="3.40.50.720:FF:000203">
    <property type="entry name" value="D-3-phosphoglycerate dehydrogenase (SerA)"/>
    <property type="match status" value="1"/>
</dbReference>
<organism evidence="7 8">
    <name type="scientific">Mycobacterium basiliense</name>
    <dbReference type="NCBI Taxonomy" id="2094119"/>
    <lineage>
        <taxon>Bacteria</taxon>
        <taxon>Bacillati</taxon>
        <taxon>Actinomycetota</taxon>
        <taxon>Actinomycetes</taxon>
        <taxon>Mycobacteriales</taxon>
        <taxon>Mycobacteriaceae</taxon>
        <taxon>Mycobacterium</taxon>
    </lineage>
</organism>
<keyword evidence="2 4" id="KW-0560">Oxidoreductase</keyword>
<dbReference type="InterPro" id="IPR006139">
    <property type="entry name" value="D-isomer_2_OHA_DH_cat_dom"/>
</dbReference>
<accession>A0A3S4D008</accession>
<dbReference type="EMBL" id="LR130759">
    <property type="protein sequence ID" value="VDM91097.1"/>
    <property type="molecule type" value="Genomic_DNA"/>
</dbReference>
<dbReference type="InterPro" id="IPR036291">
    <property type="entry name" value="NAD(P)-bd_dom_sf"/>
</dbReference>
<feature type="domain" description="D-isomer specific 2-hydroxyacid dehydrogenase catalytic" evidence="5">
    <location>
        <begin position="53"/>
        <end position="344"/>
    </location>
</feature>
<evidence type="ECO:0000259" key="6">
    <source>
        <dbReference type="Pfam" id="PF02826"/>
    </source>
</evidence>
<gene>
    <name evidence="7" type="primary">ghrB</name>
    <name evidence="7" type="ORF">MB901379_04711</name>
</gene>
<protein>
    <submittedName>
        <fullName evidence="7">Glyoxylate/hydroxypyruvate reductase B</fullName>
        <ecNumber evidence="7">1.1.1.79</ecNumber>
    </submittedName>
</protein>
<dbReference type="PANTHER" id="PTHR42789:SF1">
    <property type="entry name" value="D-ISOMER SPECIFIC 2-HYDROXYACID DEHYDROGENASE FAMILY PROTEIN (AFU_ORTHOLOGUE AFUA_6G10090)"/>
    <property type="match status" value="1"/>
</dbReference>
<keyword evidence="7" id="KW-0670">Pyruvate</keyword>
<comment type="similarity">
    <text evidence="1 4">Belongs to the D-isomer specific 2-hydroxyacid dehydrogenase family.</text>
</comment>
<feature type="domain" description="D-isomer specific 2-hydroxyacid dehydrogenase NAD-binding" evidence="6">
    <location>
        <begin position="145"/>
        <end position="317"/>
    </location>
</feature>
<dbReference type="Pfam" id="PF00389">
    <property type="entry name" value="2-Hacid_dh"/>
    <property type="match status" value="1"/>
</dbReference>
<dbReference type="CDD" id="cd12169">
    <property type="entry name" value="PGDH_like_1"/>
    <property type="match status" value="1"/>
</dbReference>
<dbReference type="InterPro" id="IPR050857">
    <property type="entry name" value="D-2-hydroxyacid_DH"/>
</dbReference>
<reference evidence="8" key="1">
    <citation type="submission" date="2018-02" db="EMBL/GenBank/DDBJ databases">
        <authorList>
            <person name="Seth-Smith MB H."/>
            <person name="Seth-Smith H."/>
        </authorList>
    </citation>
    <scope>NUCLEOTIDE SEQUENCE [LARGE SCALE GENOMIC DNA]</scope>
</reference>
<dbReference type="PANTHER" id="PTHR42789">
    <property type="entry name" value="D-ISOMER SPECIFIC 2-HYDROXYACID DEHYDROGENASE FAMILY PROTEIN (AFU_ORTHOLOGUE AFUA_6G10090)"/>
    <property type="match status" value="1"/>
</dbReference>
<evidence type="ECO:0000313" key="7">
    <source>
        <dbReference type="EMBL" id="VDM91097.1"/>
    </source>
</evidence>
<proteinExistence type="inferred from homology"/>
<evidence type="ECO:0000313" key="8">
    <source>
        <dbReference type="Proteomes" id="UP000269998"/>
    </source>
</evidence>